<feature type="transmembrane region" description="Helical" evidence="12">
    <location>
        <begin position="172"/>
        <end position="196"/>
    </location>
</feature>
<sequence>MAQAHAARLKGKAALLGDFDVSPRVVAISALAVPIGAAAALVAAGLLKLIALFTNLAFHSRFDFATATPAGTPHRWLILVMPVVGGLVIGLMARYGSEKIRGHGMPEAIESILTGGSKVQPRVAVLKPLSAAISIGTGGPFGAEGPIIMTGGAVGSIVAQFLRVTADERKTLLVAGSAAGMAATFNAPLASILLAVELLLFEWRPRSYLPVAVSAVTATIVRGPILGSAPIFGGAHVPVHLPTSAYGLCVVAGIVAGLLALLATALVYFSEDTFAKLTIHWMWWPVIGGAIIGLGGLIEPRALGVGYDVIGQLLTGRATVGLIIGILIVKTLIWGLSLGSGTSGGVLAPMFMIGGALGAAEGLFFPHVSPGFWALVSLAGVLGGVMRSPLTGIVFCLELTHEINAIIPMVITASSAYLLSVIVLKRSVLTEKIARRGLHLTREYSVDPLEVHLVRHLEASLTTGFATNQTAAEVTAMLQAAHQGKDASGLLAQRLYPVLDSDGRLAGVVTRAELLHGDLEDVRPLAELARPAITVRPDQTLRHVASIMAKHHITRVLVVSDDENLRVEGTLSLRHLLHARRIDLHEEHHSERILTLRPRRRPTRIDAQPDGTALTGHTTETEADKAESVA</sequence>
<accession>A0ABT1PR35</accession>
<feature type="transmembrane region" description="Helical" evidence="12">
    <location>
        <begin position="208"/>
        <end position="233"/>
    </location>
</feature>
<dbReference type="EMBL" id="JANFNG010000001">
    <property type="protein sequence ID" value="MCQ4079598.1"/>
    <property type="molecule type" value="Genomic_DNA"/>
</dbReference>
<proteinExistence type="predicted"/>
<dbReference type="CDD" id="cd02205">
    <property type="entry name" value="CBS_pair_SF"/>
    <property type="match status" value="1"/>
</dbReference>
<dbReference type="InterPro" id="IPR014743">
    <property type="entry name" value="Cl-channel_core"/>
</dbReference>
<protein>
    <submittedName>
        <fullName evidence="14">Chloride channel protein</fullName>
    </submittedName>
</protein>
<keyword evidence="5" id="KW-0406">Ion transport</keyword>
<comment type="caution">
    <text evidence="14">The sequence shown here is derived from an EMBL/GenBank/DDBJ whole genome shotgun (WGS) entry which is preliminary data.</text>
</comment>
<feature type="transmembrane region" description="Helical" evidence="12">
    <location>
        <begin position="403"/>
        <end position="424"/>
    </location>
</feature>
<keyword evidence="2" id="KW-0813">Transport</keyword>
<evidence type="ECO:0000313" key="14">
    <source>
        <dbReference type="EMBL" id="MCQ4079598.1"/>
    </source>
</evidence>
<dbReference type="InterPro" id="IPR050368">
    <property type="entry name" value="ClC-type_chloride_channel"/>
</dbReference>
<feature type="transmembrane region" description="Helical" evidence="12">
    <location>
        <begin position="76"/>
        <end position="95"/>
    </location>
</feature>
<keyword evidence="4 12" id="KW-1133">Transmembrane helix</keyword>
<dbReference type="Gene3D" id="1.10.3080.10">
    <property type="entry name" value="Clc chloride channel"/>
    <property type="match status" value="1"/>
</dbReference>
<dbReference type="SMART" id="SM00116">
    <property type="entry name" value="CBS"/>
    <property type="match status" value="1"/>
</dbReference>
<keyword evidence="6 12" id="KW-0472">Membrane</keyword>
<evidence type="ECO:0000256" key="4">
    <source>
        <dbReference type="ARBA" id="ARBA00022989"/>
    </source>
</evidence>
<feature type="transmembrane region" description="Helical" evidence="12">
    <location>
        <begin position="319"/>
        <end position="340"/>
    </location>
</feature>
<evidence type="ECO:0000256" key="10">
    <source>
        <dbReference type="PROSITE-ProRule" id="PRU00703"/>
    </source>
</evidence>
<keyword evidence="7" id="KW-0869">Chloride channel</keyword>
<feature type="transmembrane region" description="Helical" evidence="12">
    <location>
        <begin position="281"/>
        <end position="298"/>
    </location>
</feature>
<dbReference type="InterPro" id="IPR001807">
    <property type="entry name" value="ClC"/>
</dbReference>
<dbReference type="PRINTS" id="PR00762">
    <property type="entry name" value="CLCHANNEL"/>
</dbReference>
<evidence type="ECO:0000313" key="15">
    <source>
        <dbReference type="Proteomes" id="UP001057702"/>
    </source>
</evidence>
<keyword evidence="9" id="KW-0407">Ion channel</keyword>
<dbReference type="PANTHER" id="PTHR43427">
    <property type="entry name" value="CHLORIDE CHANNEL PROTEIN CLC-E"/>
    <property type="match status" value="1"/>
</dbReference>
<evidence type="ECO:0000256" key="5">
    <source>
        <dbReference type="ARBA" id="ARBA00023065"/>
    </source>
</evidence>
<comment type="subcellular location">
    <subcellularLocation>
        <location evidence="1">Membrane</location>
        <topology evidence="1">Multi-pass membrane protein</topology>
    </subcellularLocation>
</comment>
<dbReference type="PROSITE" id="PS51371">
    <property type="entry name" value="CBS"/>
    <property type="match status" value="1"/>
</dbReference>
<evidence type="ECO:0000256" key="7">
    <source>
        <dbReference type="ARBA" id="ARBA00023173"/>
    </source>
</evidence>
<feature type="region of interest" description="Disordered" evidence="11">
    <location>
        <begin position="598"/>
        <end position="630"/>
    </location>
</feature>
<dbReference type="CDD" id="cd00400">
    <property type="entry name" value="Voltage_gated_ClC"/>
    <property type="match status" value="1"/>
</dbReference>
<feature type="transmembrane region" description="Helical" evidence="12">
    <location>
        <begin position="245"/>
        <end position="269"/>
    </location>
</feature>
<evidence type="ECO:0000256" key="2">
    <source>
        <dbReference type="ARBA" id="ARBA00022448"/>
    </source>
</evidence>
<dbReference type="InterPro" id="IPR046342">
    <property type="entry name" value="CBS_dom_sf"/>
</dbReference>
<evidence type="ECO:0000256" key="3">
    <source>
        <dbReference type="ARBA" id="ARBA00022692"/>
    </source>
</evidence>
<keyword evidence="15" id="KW-1185">Reference proteome</keyword>
<dbReference type="Pfam" id="PF00654">
    <property type="entry name" value="Voltage_CLC"/>
    <property type="match status" value="1"/>
</dbReference>
<feature type="transmembrane region" description="Helical" evidence="12">
    <location>
        <begin position="346"/>
        <end position="365"/>
    </location>
</feature>
<dbReference type="Gene3D" id="3.10.580.10">
    <property type="entry name" value="CBS-domain"/>
    <property type="match status" value="1"/>
</dbReference>
<organism evidence="14 15">
    <name type="scientific">Streptomyces humicola</name>
    <dbReference type="NCBI Taxonomy" id="2953240"/>
    <lineage>
        <taxon>Bacteria</taxon>
        <taxon>Bacillati</taxon>
        <taxon>Actinomycetota</taxon>
        <taxon>Actinomycetes</taxon>
        <taxon>Kitasatosporales</taxon>
        <taxon>Streptomycetaceae</taxon>
        <taxon>Streptomyces</taxon>
    </lineage>
</organism>
<dbReference type="Proteomes" id="UP001057702">
    <property type="component" value="Unassembled WGS sequence"/>
</dbReference>
<evidence type="ECO:0000256" key="6">
    <source>
        <dbReference type="ARBA" id="ARBA00023136"/>
    </source>
</evidence>
<evidence type="ECO:0000256" key="1">
    <source>
        <dbReference type="ARBA" id="ARBA00004141"/>
    </source>
</evidence>
<feature type="transmembrane region" description="Helical" evidence="12">
    <location>
        <begin position="25"/>
        <end position="56"/>
    </location>
</feature>
<feature type="domain" description="CBS" evidence="13">
    <location>
        <begin position="528"/>
        <end position="587"/>
    </location>
</feature>
<keyword evidence="10" id="KW-0129">CBS domain</keyword>
<dbReference type="RefSeq" id="WP_255918442.1">
    <property type="nucleotide sequence ID" value="NZ_JANFNG010000001.1"/>
</dbReference>
<dbReference type="SUPFAM" id="SSF81340">
    <property type="entry name" value="Clc chloride channel"/>
    <property type="match status" value="1"/>
</dbReference>
<evidence type="ECO:0000256" key="12">
    <source>
        <dbReference type="SAM" id="Phobius"/>
    </source>
</evidence>
<dbReference type="InterPro" id="IPR000644">
    <property type="entry name" value="CBS_dom"/>
</dbReference>
<dbReference type="PANTHER" id="PTHR43427:SF6">
    <property type="entry name" value="CHLORIDE CHANNEL PROTEIN CLC-E"/>
    <property type="match status" value="1"/>
</dbReference>
<evidence type="ECO:0000256" key="11">
    <source>
        <dbReference type="SAM" id="MobiDB-lite"/>
    </source>
</evidence>
<evidence type="ECO:0000256" key="8">
    <source>
        <dbReference type="ARBA" id="ARBA00023214"/>
    </source>
</evidence>
<evidence type="ECO:0000256" key="9">
    <source>
        <dbReference type="ARBA" id="ARBA00023303"/>
    </source>
</evidence>
<dbReference type="Pfam" id="PF00571">
    <property type="entry name" value="CBS"/>
    <property type="match status" value="2"/>
</dbReference>
<gene>
    <name evidence="14" type="ORF">NGB36_03015</name>
</gene>
<keyword evidence="3 12" id="KW-0812">Transmembrane</keyword>
<feature type="compositionally biased region" description="Basic and acidic residues" evidence="11">
    <location>
        <begin position="619"/>
        <end position="630"/>
    </location>
</feature>
<dbReference type="SUPFAM" id="SSF54631">
    <property type="entry name" value="CBS-domain pair"/>
    <property type="match status" value="1"/>
</dbReference>
<evidence type="ECO:0000259" key="13">
    <source>
        <dbReference type="PROSITE" id="PS51371"/>
    </source>
</evidence>
<reference evidence="14" key="1">
    <citation type="submission" date="2022-06" db="EMBL/GenBank/DDBJ databases">
        <title>Draft genome sequence of Streptomyces sp. RB6PN25 isolated from peat swamp forest in Thailand.</title>
        <authorList>
            <person name="Duangmal K."/>
            <person name="Klaysubun C."/>
        </authorList>
    </citation>
    <scope>NUCLEOTIDE SEQUENCE</scope>
    <source>
        <strain evidence="14">RB6PN25</strain>
    </source>
</reference>
<keyword evidence="8" id="KW-0868">Chloride</keyword>
<name>A0ABT1PR35_9ACTN</name>
<feature type="transmembrane region" description="Helical" evidence="12">
    <location>
        <begin position="372"/>
        <end position="397"/>
    </location>
</feature>